<sequence length="748" mass="81913">MTLPLILFLIGVLGFVLNRKNVLLMLISVELMLLAVTLLILISSYVFNDILGQTYAIYIIAVAGAESAIGLGVLVAYYRSLSAGFLGRFIGAKGAQITTTSLLFISTALAWIAFYEVALSNSPVIINLTSWIDIEALTVNWAFQFDTLTVSMLITVLTVSSLVHLYTISYMAHDPHNQRFFSFLSLFTFSMLVLVTGNNYLILFIGWEFIGIASYLLIGFWFTRAQATKSANQAFVTNRVGDYSLTVAFFGLFWLIGAVDYSTVFSTAPYMNENVLSLIVLLMLGGVAGKSVQIGLHSWLPSSMEGPTPVSSLLHSATLVTAGIYLLLRSSPLLEFATTALTVIVWIGAVTAFIGASMGLLQNDMKRIIAMSTMSQCGYMVMACGLSQYDVALFHLVNHGFFKSMLFLAAGAVIHSMADQQDIRRLGGLRSFLPLTYTAMLVGSFSLMAVPFLTGFYSKDLILELSYGAYSLPGIVVFILGSVAALFTAFYSTRLLTLVFFSTPNAPKVDYENTHESDTFTFIPLIVLSIMSIFFGYFGKDAFVGMGTDFFGSALFTHPNNVYLVEAEFNLPILIKWLPAIFTLIGFLAGFSLYQYPSAAKYAIDLTKSNFGYKSYTFFNGKYKFDAILNGLTTDLSFKYGLILSKVFDRGIIEILGPYGLSVSLVSMSNKLSKFDTGKLFSQNQLKETDTDALSNSGGITLNSLYIMLALMILIFLVLGVGLLNLSNGTMILGIKLGLLFLLLLLVS</sequence>
<evidence type="ECO:0000256" key="16">
    <source>
        <dbReference type="ARBA" id="ARBA00049551"/>
    </source>
</evidence>
<dbReference type="GO" id="GO:0015990">
    <property type="term" value="P:electron transport coupled proton transport"/>
    <property type="evidence" value="ECO:0007669"/>
    <property type="project" value="TreeGrafter"/>
</dbReference>
<evidence type="ECO:0000313" key="23">
    <source>
        <dbReference type="Proteomes" id="UP000306954"/>
    </source>
</evidence>
<keyword evidence="13" id="KW-0830">Ubiquinone</keyword>
<feature type="transmembrane region" description="Helical" evidence="17">
    <location>
        <begin position="705"/>
        <end position="724"/>
    </location>
</feature>
<keyword evidence="9" id="KW-1278">Translocase</keyword>
<feature type="transmembrane region" description="Helical" evidence="17">
    <location>
        <begin position="275"/>
        <end position="296"/>
    </location>
</feature>
<accession>A0A4T0J7L8</accession>
<evidence type="ECO:0000256" key="6">
    <source>
        <dbReference type="ARBA" id="ARBA00022660"/>
    </source>
</evidence>
<dbReference type="GO" id="GO:0042773">
    <property type="term" value="P:ATP synthesis coupled electron transport"/>
    <property type="evidence" value="ECO:0007669"/>
    <property type="project" value="InterPro"/>
</dbReference>
<feature type="transmembrane region" description="Helical" evidence="17">
    <location>
        <begin position="243"/>
        <end position="263"/>
    </location>
</feature>
<dbReference type="EMBL" id="SPOI01000100">
    <property type="protein sequence ID" value="TIB37411.1"/>
    <property type="molecule type" value="Genomic_DNA"/>
</dbReference>
<feature type="transmembrane region" description="Helical" evidence="17">
    <location>
        <begin position="520"/>
        <end position="538"/>
    </location>
</feature>
<dbReference type="InterPro" id="IPR039428">
    <property type="entry name" value="NUOK/Mnh_C1-like"/>
</dbReference>
<evidence type="ECO:0000256" key="9">
    <source>
        <dbReference type="ARBA" id="ARBA00022967"/>
    </source>
</evidence>
<evidence type="ECO:0000256" key="17">
    <source>
        <dbReference type="SAM" id="Phobius"/>
    </source>
</evidence>
<comment type="catalytic activity">
    <reaction evidence="16">
        <text>a ubiquinone + NADH + 5 H(+)(in) = a ubiquinol + NAD(+) + 4 H(+)(out)</text>
        <dbReference type="Rhea" id="RHEA:29091"/>
        <dbReference type="Rhea" id="RHEA-COMP:9565"/>
        <dbReference type="Rhea" id="RHEA-COMP:9566"/>
        <dbReference type="ChEBI" id="CHEBI:15378"/>
        <dbReference type="ChEBI" id="CHEBI:16389"/>
        <dbReference type="ChEBI" id="CHEBI:17976"/>
        <dbReference type="ChEBI" id="CHEBI:57540"/>
        <dbReference type="ChEBI" id="CHEBI:57945"/>
        <dbReference type="EC" id="7.1.1.2"/>
    </reaction>
</comment>
<name>A0A4T0J7L8_WALIC</name>
<dbReference type="InterPro" id="IPR018393">
    <property type="entry name" value="NADHpl_OxRdtase_5_subgr"/>
</dbReference>
<keyword evidence="12" id="KW-0520">NAD</keyword>
<evidence type="ECO:0000313" key="21">
    <source>
        <dbReference type="EMBL" id="TIB08099.1"/>
    </source>
</evidence>
<dbReference type="InterPro" id="IPR003945">
    <property type="entry name" value="NU5C-like"/>
</dbReference>
<feature type="transmembrane region" description="Helical" evidence="17">
    <location>
        <begin position="149"/>
        <end position="168"/>
    </location>
</feature>
<evidence type="ECO:0000256" key="2">
    <source>
        <dbReference type="ARBA" id="ARBA00004448"/>
    </source>
</evidence>
<feature type="transmembrane region" description="Helical" evidence="17">
    <location>
        <begin position="24"/>
        <end position="48"/>
    </location>
</feature>
<feature type="domain" description="NADH dehydrogenase subunit 5 C-terminal" evidence="20">
    <location>
        <begin position="567"/>
        <end position="679"/>
    </location>
</feature>
<dbReference type="InterPro" id="IPR001750">
    <property type="entry name" value="ND/Mrp_TM"/>
</dbReference>
<reference evidence="23 24" key="1">
    <citation type="submission" date="2019-03" db="EMBL/GenBank/DDBJ databases">
        <title>Sequencing 23 genomes of Wallemia ichthyophaga.</title>
        <authorList>
            <person name="Gostincar C."/>
        </authorList>
    </citation>
    <scope>NUCLEOTIDE SEQUENCE [LARGE SCALE GENOMIC DNA]</scope>
    <source>
        <strain evidence="22 24">EXF-6200</strain>
        <strain evidence="21 23">EXF-8621</strain>
    </source>
</reference>
<feature type="transmembrane region" description="Helical" evidence="17">
    <location>
        <begin position="573"/>
        <end position="594"/>
    </location>
</feature>
<evidence type="ECO:0000313" key="22">
    <source>
        <dbReference type="EMBL" id="TIB37411.1"/>
    </source>
</evidence>
<dbReference type="PRINTS" id="PR01434">
    <property type="entry name" value="NADHDHGNASE5"/>
</dbReference>
<dbReference type="GO" id="GO:0008137">
    <property type="term" value="F:NADH dehydrogenase (ubiquinone) activity"/>
    <property type="evidence" value="ECO:0007669"/>
    <property type="project" value="UniProtKB-EC"/>
</dbReference>
<evidence type="ECO:0000256" key="13">
    <source>
        <dbReference type="ARBA" id="ARBA00023075"/>
    </source>
</evidence>
<comment type="caution">
    <text evidence="21">The sequence shown here is derived from an EMBL/GenBank/DDBJ whole genome shotgun (WGS) entry which is preliminary data.</text>
</comment>
<keyword evidence="10" id="KW-0249">Electron transport</keyword>
<dbReference type="Gene3D" id="1.10.287.3510">
    <property type="match status" value="1"/>
</dbReference>
<comment type="subcellular location">
    <subcellularLocation>
        <location evidence="2">Mitochondrion inner membrane</location>
        <topology evidence="2">Multi-pass membrane protein</topology>
    </subcellularLocation>
</comment>
<dbReference type="Proteomes" id="UP000310689">
    <property type="component" value="Unassembled WGS sequence"/>
</dbReference>
<dbReference type="FunFam" id="1.10.287.3510:FF:000004">
    <property type="entry name" value="NADH-ubiquinone oxidoreductase chain 4L"/>
    <property type="match status" value="1"/>
</dbReference>
<gene>
    <name evidence="22" type="ORF">E3P86_02168</name>
    <name evidence="21" type="ORF">E3P90_03803</name>
</gene>
<feature type="transmembrane region" description="Helical" evidence="17">
    <location>
        <begin position="97"/>
        <end position="117"/>
    </location>
</feature>
<keyword evidence="7 17" id="KW-0812">Transmembrane</keyword>
<dbReference type="AlphaFoldDB" id="A0A4T0J7L8"/>
<feature type="transmembrane region" description="Helical" evidence="17">
    <location>
        <begin position="202"/>
        <end position="222"/>
    </location>
</feature>
<feature type="transmembrane region" description="Helical" evidence="17">
    <location>
        <begin position="439"/>
        <end position="458"/>
    </location>
</feature>
<feature type="transmembrane region" description="Helical" evidence="17">
    <location>
        <begin position="308"/>
        <end position="328"/>
    </location>
</feature>
<proteinExistence type="inferred from homology"/>
<dbReference type="Pfam" id="PF06455">
    <property type="entry name" value="NADH5_C"/>
    <property type="match status" value="1"/>
</dbReference>
<feature type="transmembrane region" description="Helical" evidence="17">
    <location>
        <begin position="730"/>
        <end position="747"/>
    </location>
</feature>
<dbReference type="NCBIfam" id="TIGR01974">
    <property type="entry name" value="NDH_I_L"/>
    <property type="match status" value="1"/>
</dbReference>
<dbReference type="InterPro" id="IPR001133">
    <property type="entry name" value="NADH_UbQ_OxRdtase_chain4L/K"/>
</dbReference>
<dbReference type="PANTHER" id="PTHR42829">
    <property type="entry name" value="NADH-UBIQUINONE OXIDOREDUCTASE CHAIN 5"/>
    <property type="match status" value="1"/>
</dbReference>
<organism evidence="21 23">
    <name type="scientific">Wallemia ichthyophaga</name>
    <dbReference type="NCBI Taxonomy" id="245174"/>
    <lineage>
        <taxon>Eukaryota</taxon>
        <taxon>Fungi</taxon>
        <taxon>Dikarya</taxon>
        <taxon>Basidiomycota</taxon>
        <taxon>Wallemiomycotina</taxon>
        <taxon>Wallemiomycetes</taxon>
        <taxon>Wallemiales</taxon>
        <taxon>Wallemiaceae</taxon>
        <taxon>Wallemia</taxon>
    </lineage>
</organism>
<evidence type="ECO:0000259" key="18">
    <source>
        <dbReference type="Pfam" id="PF00361"/>
    </source>
</evidence>
<dbReference type="EMBL" id="SPOF01000066">
    <property type="protein sequence ID" value="TIB08099.1"/>
    <property type="molecule type" value="Genomic_DNA"/>
</dbReference>
<dbReference type="EC" id="7.1.1.2" evidence="3"/>
<feature type="domain" description="NADH:quinone oxidoreductase/Mrp antiporter transmembrane" evidence="18">
    <location>
        <begin position="198"/>
        <end position="482"/>
    </location>
</feature>
<feature type="transmembrane region" description="Helical" evidence="17">
    <location>
        <begin position="470"/>
        <end position="491"/>
    </location>
</feature>
<dbReference type="Pfam" id="PF00361">
    <property type="entry name" value="Proton_antipo_M"/>
    <property type="match status" value="1"/>
</dbReference>
<evidence type="ECO:0000256" key="8">
    <source>
        <dbReference type="ARBA" id="ARBA00022792"/>
    </source>
</evidence>
<dbReference type="PANTHER" id="PTHR42829:SF2">
    <property type="entry name" value="NADH-UBIQUINONE OXIDOREDUCTASE CHAIN 5"/>
    <property type="match status" value="1"/>
</dbReference>
<evidence type="ECO:0000256" key="7">
    <source>
        <dbReference type="ARBA" id="ARBA00022692"/>
    </source>
</evidence>
<protein>
    <recommendedName>
        <fullName evidence="4">NADH-ubiquinone oxidoreductase chain 5</fullName>
        <ecNumber evidence="3">7.1.1.2</ecNumber>
    </recommendedName>
</protein>
<dbReference type="GO" id="GO:0005743">
    <property type="term" value="C:mitochondrial inner membrane"/>
    <property type="evidence" value="ECO:0007669"/>
    <property type="project" value="UniProtKB-SubCell"/>
</dbReference>
<evidence type="ECO:0000256" key="11">
    <source>
        <dbReference type="ARBA" id="ARBA00022989"/>
    </source>
</evidence>
<keyword evidence="8" id="KW-0999">Mitochondrion inner membrane</keyword>
<feature type="transmembrane region" description="Helical" evidence="17">
    <location>
        <begin position="180"/>
        <end position="196"/>
    </location>
</feature>
<dbReference type="Pfam" id="PF00662">
    <property type="entry name" value="Proton_antipo_N"/>
    <property type="match status" value="1"/>
</dbReference>
<feature type="domain" description="NADH-Ubiquinone oxidoreductase (complex I) chain 5 N-terminal" evidence="19">
    <location>
        <begin position="131"/>
        <end position="181"/>
    </location>
</feature>
<evidence type="ECO:0000256" key="12">
    <source>
        <dbReference type="ARBA" id="ARBA00023027"/>
    </source>
</evidence>
<dbReference type="NCBIfam" id="NF004320">
    <property type="entry name" value="PRK05715.1-2"/>
    <property type="match status" value="1"/>
</dbReference>
<feature type="transmembrane region" description="Helical" evidence="17">
    <location>
        <begin position="55"/>
        <end position="77"/>
    </location>
</feature>
<evidence type="ECO:0000256" key="14">
    <source>
        <dbReference type="ARBA" id="ARBA00023128"/>
    </source>
</evidence>
<dbReference type="InterPro" id="IPR001516">
    <property type="entry name" value="Proton_antipo_N"/>
</dbReference>
<dbReference type="NCBIfam" id="NF005141">
    <property type="entry name" value="PRK06590.1"/>
    <property type="match status" value="1"/>
</dbReference>
<dbReference type="OrthoDB" id="2686308at2759"/>
<dbReference type="GO" id="GO:0003954">
    <property type="term" value="F:NADH dehydrogenase activity"/>
    <property type="evidence" value="ECO:0007669"/>
    <property type="project" value="TreeGrafter"/>
</dbReference>
<comment type="function">
    <text evidence="1">Core subunit of the mitochondrial membrane respiratory chain NADH dehydrogenase (Complex I) that is believed to belong to the minimal assembly required for catalysis. Complex I functions in the transfer of electrons from NADH to the respiratory chain. The immediate electron acceptor for the enzyme is believed to be ubiquinone.</text>
</comment>
<evidence type="ECO:0000256" key="3">
    <source>
        <dbReference type="ARBA" id="ARBA00012944"/>
    </source>
</evidence>
<evidence type="ECO:0000313" key="24">
    <source>
        <dbReference type="Proteomes" id="UP000310689"/>
    </source>
</evidence>
<keyword evidence="14" id="KW-0496">Mitochondrion</keyword>
<keyword evidence="6" id="KW-0679">Respiratory chain</keyword>
<dbReference type="Proteomes" id="UP000306954">
    <property type="component" value="Unassembled WGS sequence"/>
</dbReference>
<evidence type="ECO:0000256" key="1">
    <source>
        <dbReference type="ARBA" id="ARBA00003257"/>
    </source>
</evidence>
<evidence type="ECO:0000256" key="4">
    <source>
        <dbReference type="ARBA" id="ARBA00021096"/>
    </source>
</evidence>
<keyword evidence="5" id="KW-0813">Transport</keyword>
<evidence type="ECO:0000259" key="20">
    <source>
        <dbReference type="Pfam" id="PF06455"/>
    </source>
</evidence>
<evidence type="ECO:0000256" key="5">
    <source>
        <dbReference type="ARBA" id="ARBA00022448"/>
    </source>
</evidence>
<dbReference type="HAMAP" id="MF_01456">
    <property type="entry name" value="NDH1_NuoK"/>
    <property type="match status" value="1"/>
</dbReference>
<evidence type="ECO:0000259" key="19">
    <source>
        <dbReference type="Pfam" id="PF00662"/>
    </source>
</evidence>
<keyword evidence="11 17" id="KW-1133">Transmembrane helix</keyword>
<keyword evidence="15 17" id="KW-0472">Membrane</keyword>
<feature type="transmembrane region" description="Helical" evidence="17">
    <location>
        <begin position="340"/>
        <end position="361"/>
    </location>
</feature>
<dbReference type="Pfam" id="PF00420">
    <property type="entry name" value="Oxidored_q2"/>
    <property type="match status" value="1"/>
</dbReference>
<evidence type="ECO:0000256" key="10">
    <source>
        <dbReference type="ARBA" id="ARBA00022982"/>
    </source>
</evidence>
<evidence type="ECO:0000256" key="15">
    <source>
        <dbReference type="ARBA" id="ARBA00023136"/>
    </source>
</evidence>
<dbReference type="InterPro" id="IPR010934">
    <property type="entry name" value="NADH_DH_su5_C"/>
</dbReference>